<sequence length="71" mass="7812">MNAQQSGALSLAPIALQLTLLDTLVEKGLLEQEEVRRLLLRADAKVEESPTMGVTKGFLADLRRDLGLQHE</sequence>
<dbReference type="EMBL" id="JACHKY010000002">
    <property type="protein sequence ID" value="MBB4797699.1"/>
    <property type="molecule type" value="Genomic_DNA"/>
</dbReference>
<accession>A0A7W7INN8</accession>
<name>A0A7W7INN8_9CAUL</name>
<reference evidence="1 2" key="1">
    <citation type="submission" date="2020-08" db="EMBL/GenBank/DDBJ databases">
        <title>Functional genomics of gut bacteria from endangered species of beetles.</title>
        <authorList>
            <person name="Carlos-Shanley C."/>
        </authorList>
    </citation>
    <scope>NUCLEOTIDE SEQUENCE [LARGE SCALE GENOMIC DNA]</scope>
    <source>
        <strain evidence="1 2">S00123</strain>
    </source>
</reference>
<dbReference type="AlphaFoldDB" id="A0A7W7INN8"/>
<comment type="caution">
    <text evidence="1">The sequence shown here is derived from an EMBL/GenBank/DDBJ whole genome shotgun (WGS) entry which is preliminary data.</text>
</comment>
<gene>
    <name evidence="1" type="ORF">HNP32_001423</name>
</gene>
<protein>
    <submittedName>
        <fullName evidence="1">Uncharacterized protein</fullName>
    </submittedName>
</protein>
<proteinExistence type="predicted"/>
<evidence type="ECO:0000313" key="1">
    <source>
        <dbReference type="EMBL" id="MBB4797699.1"/>
    </source>
</evidence>
<keyword evidence="2" id="KW-1185">Reference proteome</keyword>
<evidence type="ECO:0000313" key="2">
    <source>
        <dbReference type="Proteomes" id="UP000539957"/>
    </source>
</evidence>
<organism evidence="1 2">
    <name type="scientific">Brevundimonas bullata</name>
    <dbReference type="NCBI Taxonomy" id="13160"/>
    <lineage>
        <taxon>Bacteria</taxon>
        <taxon>Pseudomonadati</taxon>
        <taxon>Pseudomonadota</taxon>
        <taxon>Alphaproteobacteria</taxon>
        <taxon>Caulobacterales</taxon>
        <taxon>Caulobacteraceae</taxon>
        <taxon>Brevundimonas</taxon>
    </lineage>
</organism>
<dbReference type="Proteomes" id="UP000539957">
    <property type="component" value="Unassembled WGS sequence"/>
</dbReference>
<dbReference type="RefSeq" id="WP_184268478.1">
    <property type="nucleotide sequence ID" value="NZ_JACHKY010000002.1"/>
</dbReference>